<dbReference type="InterPro" id="IPR029058">
    <property type="entry name" value="AB_hydrolase_fold"/>
</dbReference>
<accession>A0A103E306</accession>
<dbReference type="InterPro" id="IPR001031">
    <property type="entry name" value="Thioesterase"/>
</dbReference>
<dbReference type="InterPro" id="IPR012223">
    <property type="entry name" value="TEII"/>
</dbReference>
<comment type="caution">
    <text evidence="3">The sequence shown here is derived from an EMBL/GenBank/DDBJ whole genome shotgun (WGS) entry which is preliminary data.</text>
</comment>
<dbReference type="PANTHER" id="PTHR11487">
    <property type="entry name" value="THIOESTERASE"/>
    <property type="match status" value="1"/>
</dbReference>
<dbReference type="Proteomes" id="UP000062788">
    <property type="component" value="Unassembled WGS sequence"/>
</dbReference>
<dbReference type="AlphaFoldDB" id="A0A103E306"/>
<dbReference type="GO" id="GO:0008610">
    <property type="term" value="P:lipid biosynthetic process"/>
    <property type="evidence" value="ECO:0007669"/>
    <property type="project" value="TreeGrafter"/>
</dbReference>
<feature type="domain" description="Thioesterase" evidence="2">
    <location>
        <begin position="28"/>
        <end position="240"/>
    </location>
</feature>
<sequence length="251" mass="27471">MTAAEDVVGCRAGRWLVAPTGRPADGARLYCFGHAGSAPGEYARWTPASMRCIALQLPGHGARALEAPLRRMDEAVRQIVEHVTFEPPFAFFGHSLGALMAFEVTRALRAAGAPSPMHLFVSSAPPPPIDTVQDVHTLDDDGLQAWLETRWGPLPDTIRRNPGLLRQSLSVLRADLEIFATYRPARHAPLDCPITALAGDAEQFDMPAWRVHTTAPFAHHSLPGGHFYFRQTLPHLFGILTEAISMRTTLS</sequence>
<evidence type="ECO:0000259" key="2">
    <source>
        <dbReference type="Pfam" id="PF00975"/>
    </source>
</evidence>
<gene>
    <name evidence="3" type="ORF">WS67_11715</name>
</gene>
<dbReference type="RefSeq" id="WP_059516450.1">
    <property type="nucleotide sequence ID" value="NZ_LOWA01000030.1"/>
</dbReference>
<organism evidence="3 4">
    <name type="scientific">Burkholderia singularis</name>
    <dbReference type="NCBI Taxonomy" id="1503053"/>
    <lineage>
        <taxon>Bacteria</taxon>
        <taxon>Pseudomonadati</taxon>
        <taxon>Pseudomonadota</taxon>
        <taxon>Betaproteobacteria</taxon>
        <taxon>Burkholderiales</taxon>
        <taxon>Burkholderiaceae</taxon>
        <taxon>Burkholderia</taxon>
        <taxon>pseudomallei group</taxon>
    </lineage>
</organism>
<evidence type="ECO:0000313" key="3">
    <source>
        <dbReference type="EMBL" id="KVE27433.1"/>
    </source>
</evidence>
<evidence type="ECO:0000256" key="1">
    <source>
        <dbReference type="ARBA" id="ARBA00007169"/>
    </source>
</evidence>
<dbReference type="SUPFAM" id="SSF53474">
    <property type="entry name" value="alpha/beta-Hydrolases"/>
    <property type="match status" value="1"/>
</dbReference>
<proteinExistence type="inferred from homology"/>
<name>A0A103E306_9BURK</name>
<dbReference type="Pfam" id="PF00975">
    <property type="entry name" value="Thioesterase"/>
    <property type="match status" value="1"/>
</dbReference>
<dbReference type="Gene3D" id="3.40.50.1820">
    <property type="entry name" value="alpha/beta hydrolase"/>
    <property type="match status" value="1"/>
</dbReference>
<keyword evidence="4" id="KW-1185">Reference proteome</keyword>
<dbReference type="PANTHER" id="PTHR11487:SF0">
    <property type="entry name" value="S-ACYL FATTY ACID SYNTHASE THIOESTERASE, MEDIUM CHAIN"/>
    <property type="match status" value="1"/>
</dbReference>
<reference evidence="3 4" key="1">
    <citation type="submission" date="2015-11" db="EMBL/GenBank/DDBJ databases">
        <title>Expanding the genomic diversity of Burkholderia species for the development of highly accurate diagnostics.</title>
        <authorList>
            <person name="Sahl J."/>
            <person name="Keim P."/>
            <person name="Wagner D."/>
        </authorList>
    </citation>
    <scope>NUCLEOTIDE SEQUENCE [LARGE SCALE GENOMIC DNA]</scope>
    <source>
        <strain evidence="3 4">TSV85</strain>
    </source>
</reference>
<evidence type="ECO:0000313" key="4">
    <source>
        <dbReference type="Proteomes" id="UP000062788"/>
    </source>
</evidence>
<comment type="similarity">
    <text evidence="1">Belongs to the thioesterase family.</text>
</comment>
<dbReference type="EMBL" id="LOWA01000030">
    <property type="protein sequence ID" value="KVE27433.1"/>
    <property type="molecule type" value="Genomic_DNA"/>
</dbReference>
<dbReference type="OrthoDB" id="8480037at2"/>
<protein>
    <recommendedName>
        <fullName evidence="2">Thioesterase domain-containing protein</fullName>
    </recommendedName>
</protein>